<evidence type="ECO:0000256" key="1">
    <source>
        <dbReference type="SAM" id="MobiDB-lite"/>
    </source>
</evidence>
<evidence type="ECO:0000313" key="2">
    <source>
        <dbReference type="EMBL" id="AEA24530.1"/>
    </source>
</evidence>
<organism evidence="2 3">
    <name type="scientific">Pseudonocardia dioxanivorans (strain ATCC 55486 / DSM 44775 / JCM 13855 / CB1190)</name>
    <dbReference type="NCBI Taxonomy" id="675635"/>
    <lineage>
        <taxon>Bacteria</taxon>
        <taxon>Bacillati</taxon>
        <taxon>Actinomycetota</taxon>
        <taxon>Actinomycetes</taxon>
        <taxon>Pseudonocardiales</taxon>
        <taxon>Pseudonocardiaceae</taxon>
        <taxon>Pseudonocardia</taxon>
    </lineage>
</organism>
<dbReference type="AlphaFoldDB" id="F4CSS7"/>
<sequence length="68" mass="7131">MGRDGAAARDAAARDGPPSTRPPSTGAALDVDVRRVVLPAGVGVDRLPNRNAPSLVLDRREPLTSDMR</sequence>
<feature type="region of interest" description="Disordered" evidence="1">
    <location>
        <begin position="1"/>
        <end position="30"/>
    </location>
</feature>
<dbReference type="STRING" id="675635.Psed_2320"/>
<name>F4CSS7_PSEUX</name>
<gene>
    <name evidence="2" type="ordered locus">Psed_2320</name>
</gene>
<dbReference type="Proteomes" id="UP000007809">
    <property type="component" value="Chromosome"/>
</dbReference>
<feature type="compositionally biased region" description="Basic and acidic residues" evidence="1">
    <location>
        <begin position="57"/>
        <end position="68"/>
    </location>
</feature>
<proteinExistence type="predicted"/>
<reference evidence="2 3" key="1">
    <citation type="journal article" date="2011" name="J. Bacteriol.">
        <title>Genome sequence of the 1,4-dioxane-degrading Pseudonocardia dioxanivorans strain CB1190.</title>
        <authorList>
            <person name="Sales C.M."/>
            <person name="Mahendra S."/>
            <person name="Grostern A."/>
            <person name="Parales R.E."/>
            <person name="Goodwin L.A."/>
            <person name="Woyke T."/>
            <person name="Nolan M."/>
            <person name="Lapidus A."/>
            <person name="Chertkov O."/>
            <person name="Ovchinnikova G."/>
            <person name="Sczyrba A."/>
            <person name="Alvarez-Cohen L."/>
        </authorList>
    </citation>
    <scope>NUCLEOTIDE SEQUENCE [LARGE SCALE GENOMIC DNA]</scope>
    <source>
        <strain evidence="3">ATCC 55486 / DSM 44775 / JCM 13855 / CB1190</strain>
    </source>
</reference>
<feature type="compositionally biased region" description="Basic and acidic residues" evidence="1">
    <location>
        <begin position="1"/>
        <end position="13"/>
    </location>
</feature>
<evidence type="ECO:0000313" key="3">
    <source>
        <dbReference type="Proteomes" id="UP000007809"/>
    </source>
</evidence>
<dbReference type="HOGENOM" id="CLU_2790956_0_0_11"/>
<accession>F4CSS7</accession>
<dbReference type="EMBL" id="CP002593">
    <property type="protein sequence ID" value="AEA24530.1"/>
    <property type="molecule type" value="Genomic_DNA"/>
</dbReference>
<dbReference type="KEGG" id="pdx:Psed_2320"/>
<keyword evidence="3" id="KW-1185">Reference proteome</keyword>
<protein>
    <submittedName>
        <fullName evidence="2">Uncharacterized protein</fullName>
    </submittedName>
</protein>
<feature type="region of interest" description="Disordered" evidence="1">
    <location>
        <begin position="42"/>
        <end position="68"/>
    </location>
</feature>